<dbReference type="KEGG" id="sufl:FIL70_24375"/>
<dbReference type="Gene3D" id="1.20.1600.10">
    <property type="entry name" value="Outer membrane efflux proteins (OEP)"/>
    <property type="match status" value="1"/>
</dbReference>
<name>A0A5B8CNW5_SPHSA</name>
<evidence type="ECO:0000256" key="2">
    <source>
        <dbReference type="SAM" id="MobiDB-lite"/>
    </source>
</evidence>
<comment type="similarity">
    <text evidence="1">Belongs to the outer membrane factor (OMF) (TC 1.B.17) family.</text>
</comment>
<keyword evidence="4" id="KW-0614">Plasmid</keyword>
<feature type="compositionally biased region" description="Gly residues" evidence="2">
    <location>
        <begin position="422"/>
        <end position="432"/>
    </location>
</feature>
<keyword evidence="3" id="KW-0732">Signal</keyword>
<evidence type="ECO:0000313" key="5">
    <source>
        <dbReference type="Proteomes" id="UP000311469"/>
    </source>
</evidence>
<reference evidence="4 5" key="1">
    <citation type="submission" date="2019-06" db="EMBL/GenBank/DDBJ databases">
        <title>Genome organization and adaptive potential of archetypical organophosphate degarding Sphingobium fuliginis ATCC 27551.</title>
        <authorList>
            <person name="Sarwar A."/>
            <person name="Parthasarathy S."/>
            <person name="Singh C."/>
            <person name="Siddavattam D."/>
        </authorList>
    </citation>
    <scope>NUCLEOTIDE SEQUENCE [LARGE SCALE GENOMIC DNA]</scope>
    <source>
        <strain evidence="4 5">ATCC 27551</strain>
        <plasmid evidence="5">psf1</plasmid>
    </source>
</reference>
<dbReference type="AlphaFoldDB" id="A0A5B8CNW5"/>
<dbReference type="GO" id="GO:0015562">
    <property type="term" value="F:efflux transmembrane transporter activity"/>
    <property type="evidence" value="ECO:0007669"/>
    <property type="project" value="InterPro"/>
</dbReference>
<sequence length="442" mass="46850">MRTLFLAVPLLALPTPALAGPLRFEEALARAEAQAPSLRAKGLEVDARRSALPAAGQLPDPKLGLGIDNFPVSGPPAGSFVEDSMTMARVGISQDVPNAAKRHARTSRARTDVEAAEATLLSERRRVEVATALAWIDLAYAERRLAALDGIVSRLAPLPSAAKSGVASGTARPAQTLQVRQALAVLEDRRSELAAAVARQRAILSRWTGEPAPEVVGNIPALTIDAAALRAAITTHPDLGAAGARVAQAEADVGIARADKRPDWGFDVAYQRRADRYGDMVSAGVTVSLPLFAKRRQDPMIAASAATAAAALAEQEDMRRSLLADLEAGLADHAMHHEQWMRARDTLLPLARSRANLETASYAAGRAGLLDVIEAQTMLADSELQLLDREAEFARDAVRLVLTFGGTANEIRHDLARAAWHGGRGARTGGGSPRLWPGDLAP</sequence>
<evidence type="ECO:0000256" key="1">
    <source>
        <dbReference type="ARBA" id="ARBA00007613"/>
    </source>
</evidence>
<dbReference type="PANTHER" id="PTHR30203">
    <property type="entry name" value="OUTER MEMBRANE CATION EFFLUX PROTEIN"/>
    <property type="match status" value="1"/>
</dbReference>
<proteinExistence type="inferred from homology"/>
<evidence type="ECO:0000256" key="3">
    <source>
        <dbReference type="SAM" id="SignalP"/>
    </source>
</evidence>
<accession>A0A5B8CNW5</accession>
<dbReference type="InterPro" id="IPR003423">
    <property type="entry name" value="OMP_efflux"/>
</dbReference>
<evidence type="ECO:0000313" key="4">
    <source>
        <dbReference type="EMBL" id="QDC40279.1"/>
    </source>
</evidence>
<dbReference type="PANTHER" id="PTHR30203:SF24">
    <property type="entry name" value="BLR4935 PROTEIN"/>
    <property type="match status" value="1"/>
</dbReference>
<organism evidence="4 5">
    <name type="scientific">Sphingobium fuliginis ATCC 27551</name>
    <dbReference type="NCBI Taxonomy" id="1208342"/>
    <lineage>
        <taxon>Bacteria</taxon>
        <taxon>Pseudomonadati</taxon>
        <taxon>Pseudomonadota</taxon>
        <taxon>Alphaproteobacteria</taxon>
        <taxon>Sphingomonadales</taxon>
        <taxon>Sphingomonadaceae</taxon>
        <taxon>Sphingobium</taxon>
    </lineage>
</organism>
<dbReference type="RefSeq" id="WP_140043531.1">
    <property type="nucleotide sequence ID" value="NZ_CP041018.1"/>
</dbReference>
<feature type="signal peptide" evidence="3">
    <location>
        <begin position="1"/>
        <end position="19"/>
    </location>
</feature>
<feature type="region of interest" description="Disordered" evidence="2">
    <location>
        <begin position="422"/>
        <end position="442"/>
    </location>
</feature>
<dbReference type="Pfam" id="PF02321">
    <property type="entry name" value="OEP"/>
    <property type="match status" value="2"/>
</dbReference>
<geneLocation type="plasmid" evidence="5">
    <name>psf1</name>
</geneLocation>
<protein>
    <submittedName>
        <fullName evidence="4">TolC family protein</fullName>
    </submittedName>
</protein>
<dbReference type="Proteomes" id="UP000311469">
    <property type="component" value="Plasmid pSF1"/>
</dbReference>
<dbReference type="InterPro" id="IPR010131">
    <property type="entry name" value="MdtP/NodT-like"/>
</dbReference>
<dbReference type="EMBL" id="CP041018">
    <property type="protein sequence ID" value="QDC40279.1"/>
    <property type="molecule type" value="Genomic_DNA"/>
</dbReference>
<dbReference type="SUPFAM" id="SSF56954">
    <property type="entry name" value="Outer membrane efflux proteins (OEP)"/>
    <property type="match status" value="1"/>
</dbReference>
<feature type="chain" id="PRO_5022942596" evidence="3">
    <location>
        <begin position="20"/>
        <end position="442"/>
    </location>
</feature>
<gene>
    <name evidence="4" type="ORF">FIL70_24375</name>
</gene>